<comment type="caution">
    <text evidence="2">The sequence shown here is derived from an EMBL/GenBank/DDBJ whole genome shotgun (WGS) entry which is preliminary data.</text>
</comment>
<feature type="compositionally biased region" description="Acidic residues" evidence="1">
    <location>
        <begin position="16"/>
        <end position="35"/>
    </location>
</feature>
<keyword evidence="3" id="KW-1185">Reference proteome</keyword>
<sequence>SVGCSGDVAPRADFGGVEEEGEEEFLWTFEGDSED</sequence>
<proteinExistence type="predicted"/>
<name>A0A392UZA4_9FABA</name>
<evidence type="ECO:0000313" key="3">
    <source>
        <dbReference type="Proteomes" id="UP000265520"/>
    </source>
</evidence>
<evidence type="ECO:0000256" key="1">
    <source>
        <dbReference type="SAM" id="MobiDB-lite"/>
    </source>
</evidence>
<dbReference type="EMBL" id="LXQA011016948">
    <property type="protein sequence ID" value="MCI81348.1"/>
    <property type="molecule type" value="Genomic_DNA"/>
</dbReference>
<dbReference type="AlphaFoldDB" id="A0A392UZA4"/>
<protein>
    <submittedName>
        <fullName evidence="2">Uncharacterized protein</fullName>
    </submittedName>
</protein>
<dbReference type="Proteomes" id="UP000265520">
    <property type="component" value="Unassembled WGS sequence"/>
</dbReference>
<organism evidence="2 3">
    <name type="scientific">Trifolium medium</name>
    <dbReference type="NCBI Taxonomy" id="97028"/>
    <lineage>
        <taxon>Eukaryota</taxon>
        <taxon>Viridiplantae</taxon>
        <taxon>Streptophyta</taxon>
        <taxon>Embryophyta</taxon>
        <taxon>Tracheophyta</taxon>
        <taxon>Spermatophyta</taxon>
        <taxon>Magnoliopsida</taxon>
        <taxon>eudicotyledons</taxon>
        <taxon>Gunneridae</taxon>
        <taxon>Pentapetalae</taxon>
        <taxon>rosids</taxon>
        <taxon>fabids</taxon>
        <taxon>Fabales</taxon>
        <taxon>Fabaceae</taxon>
        <taxon>Papilionoideae</taxon>
        <taxon>50 kb inversion clade</taxon>
        <taxon>NPAAA clade</taxon>
        <taxon>Hologalegina</taxon>
        <taxon>IRL clade</taxon>
        <taxon>Trifolieae</taxon>
        <taxon>Trifolium</taxon>
    </lineage>
</organism>
<evidence type="ECO:0000313" key="2">
    <source>
        <dbReference type="EMBL" id="MCI81348.1"/>
    </source>
</evidence>
<accession>A0A392UZA4</accession>
<feature type="non-terminal residue" evidence="2">
    <location>
        <position position="1"/>
    </location>
</feature>
<reference evidence="2 3" key="1">
    <citation type="journal article" date="2018" name="Front. Plant Sci.">
        <title>Red Clover (Trifolium pratense) and Zigzag Clover (T. medium) - A Picture of Genomic Similarities and Differences.</title>
        <authorList>
            <person name="Dluhosova J."/>
            <person name="Istvanek J."/>
            <person name="Nedelnik J."/>
            <person name="Repkova J."/>
        </authorList>
    </citation>
    <scope>NUCLEOTIDE SEQUENCE [LARGE SCALE GENOMIC DNA]</scope>
    <source>
        <strain evidence="3">cv. 10/8</strain>
        <tissue evidence="2">Leaf</tissue>
    </source>
</reference>
<feature type="region of interest" description="Disordered" evidence="1">
    <location>
        <begin position="1"/>
        <end position="35"/>
    </location>
</feature>